<evidence type="ECO:0000256" key="1">
    <source>
        <dbReference type="SAM" id="MobiDB-lite"/>
    </source>
</evidence>
<proteinExistence type="predicted"/>
<name>A0ABR3AEU8_9AGAR</name>
<keyword evidence="3" id="KW-1185">Reference proteome</keyword>
<feature type="region of interest" description="Disordered" evidence="1">
    <location>
        <begin position="417"/>
        <end position="454"/>
    </location>
</feature>
<gene>
    <name evidence="2" type="ORF">AAF712_001655</name>
</gene>
<sequence>MAWTIRTPVDRLPVELLSYIFVLGTHSSPSISDDSQESTSFNVDSVKIPLVFTAVNRHWRTIALNTPALWTSLCVTVGSLEGVSDADDYRSVLNTSHVTSYLSLSRKYPLDILIDARDMEWDFCEPEYALGTPFRLTCNTHLYFRIPNFDDYTGDYTPPFSPQTMSAVIALLLPHISRWRSIDILTDTWAPMYAALNMLNESLTTLGAPLLESLTLMRCNDYISHSPQFQPRHMRHPLFLKPRSSPNRPLSPGLLPRLRTLTLRGVHVCWSSVPTLVCTESISPLLCLELSSHSLDVRPSLQEFSSILSSCPLLRKLVVNGSGFAFDESKVKQLPVGRRSSLIDSEAPILLPHLQELNLGYRSTLDGRKILGLFRAPNVTRLTLEDASHPGDLEEPDVTNILRYIATGDGEDVLRSYPTNSSLPTAHNGDGIVQSSYRAPAPTSESGPSSVTDPYRQRRATIFTSQPFPFLEALTLKGVKTDPALLKPFLLSLSNLKYLTLSSMVSPMHALHALLPATRRLGSASGFFGHIVPRGLGTQLWASGLISPSPSSLNTMPIFINPFSGSIISSPLSTNTPPCSQVPCGKLERLSIRGSRLSAIDIEVIIMNLVVERERGGWPHLRNIDIHLDDTSDTNIANVLSHMNIDPASLTRPFSHEADTVVFQVSTESERLGLDEIEVKIIEPRTFFLSDDDES</sequence>
<evidence type="ECO:0000313" key="2">
    <source>
        <dbReference type="EMBL" id="KAL0071097.1"/>
    </source>
</evidence>
<evidence type="ECO:0008006" key="4">
    <source>
        <dbReference type="Google" id="ProtNLM"/>
    </source>
</evidence>
<dbReference type="SUPFAM" id="SSF52047">
    <property type="entry name" value="RNI-like"/>
    <property type="match status" value="1"/>
</dbReference>
<dbReference type="Proteomes" id="UP001437256">
    <property type="component" value="Unassembled WGS sequence"/>
</dbReference>
<dbReference type="EMBL" id="JBBXMP010000004">
    <property type="protein sequence ID" value="KAL0071097.1"/>
    <property type="molecule type" value="Genomic_DNA"/>
</dbReference>
<comment type="caution">
    <text evidence="2">The sequence shown here is derived from an EMBL/GenBank/DDBJ whole genome shotgun (WGS) entry which is preliminary data.</text>
</comment>
<protein>
    <recommendedName>
        <fullName evidence="4">F-box domain-containing protein</fullName>
    </recommendedName>
</protein>
<evidence type="ECO:0000313" key="3">
    <source>
        <dbReference type="Proteomes" id="UP001437256"/>
    </source>
</evidence>
<organism evidence="2 3">
    <name type="scientific">Marasmius tenuissimus</name>
    <dbReference type="NCBI Taxonomy" id="585030"/>
    <lineage>
        <taxon>Eukaryota</taxon>
        <taxon>Fungi</taxon>
        <taxon>Dikarya</taxon>
        <taxon>Basidiomycota</taxon>
        <taxon>Agaricomycotina</taxon>
        <taxon>Agaricomycetes</taxon>
        <taxon>Agaricomycetidae</taxon>
        <taxon>Agaricales</taxon>
        <taxon>Marasmiineae</taxon>
        <taxon>Marasmiaceae</taxon>
        <taxon>Marasmius</taxon>
    </lineage>
</organism>
<feature type="compositionally biased region" description="Polar residues" evidence="1">
    <location>
        <begin position="433"/>
        <end position="452"/>
    </location>
</feature>
<accession>A0ABR3AEU8</accession>
<reference evidence="2 3" key="1">
    <citation type="submission" date="2024-05" db="EMBL/GenBank/DDBJ databases">
        <title>A draft genome resource for the thread blight pathogen Marasmius tenuissimus strain MS-2.</title>
        <authorList>
            <person name="Yulfo-Soto G.E."/>
            <person name="Baruah I.K."/>
            <person name="Amoako-Attah I."/>
            <person name="Bukari Y."/>
            <person name="Meinhardt L.W."/>
            <person name="Bailey B.A."/>
            <person name="Cohen S.P."/>
        </authorList>
    </citation>
    <scope>NUCLEOTIDE SEQUENCE [LARGE SCALE GENOMIC DNA]</scope>
    <source>
        <strain evidence="2 3">MS-2</strain>
    </source>
</reference>